<reference evidence="9" key="1">
    <citation type="submission" date="2022-07" db="EMBL/GenBank/DDBJ databases">
        <title>The genome of Lyophyllum shimeji provides insight into the initial evolution of ectomycorrhizal fungal genome.</title>
        <authorList>
            <person name="Kobayashi Y."/>
            <person name="Shibata T."/>
            <person name="Hirakawa H."/>
            <person name="Shigenobu S."/>
            <person name="Nishiyama T."/>
            <person name="Yamada A."/>
            <person name="Hasebe M."/>
            <person name="Kawaguchi M."/>
        </authorList>
    </citation>
    <scope>NUCLEOTIDE SEQUENCE</scope>
    <source>
        <strain evidence="9">AT787</strain>
    </source>
</reference>
<evidence type="ECO:0000256" key="4">
    <source>
        <dbReference type="ARBA" id="ARBA00023136"/>
    </source>
</evidence>
<evidence type="ECO:0000256" key="1">
    <source>
        <dbReference type="ARBA" id="ARBA00004141"/>
    </source>
</evidence>
<comment type="caution">
    <text evidence="9">The sequence shown here is derived from an EMBL/GenBank/DDBJ whole genome shotgun (WGS) entry which is preliminary data.</text>
</comment>
<keyword evidence="2 7" id="KW-0812">Transmembrane</keyword>
<dbReference type="Pfam" id="PF20684">
    <property type="entry name" value="Fung_rhodopsin"/>
    <property type="match status" value="1"/>
</dbReference>
<feature type="transmembrane region" description="Helical" evidence="7">
    <location>
        <begin position="227"/>
        <end position="247"/>
    </location>
</feature>
<evidence type="ECO:0000259" key="8">
    <source>
        <dbReference type="Pfam" id="PF20684"/>
    </source>
</evidence>
<evidence type="ECO:0000256" key="6">
    <source>
        <dbReference type="SAM" id="MobiDB-lite"/>
    </source>
</evidence>
<proteinExistence type="inferred from homology"/>
<evidence type="ECO:0000313" key="9">
    <source>
        <dbReference type="EMBL" id="GLB43804.1"/>
    </source>
</evidence>
<dbReference type="PANTHER" id="PTHR33048:SF47">
    <property type="entry name" value="INTEGRAL MEMBRANE PROTEIN-RELATED"/>
    <property type="match status" value="1"/>
</dbReference>
<organism evidence="9 10">
    <name type="scientific">Lyophyllum shimeji</name>
    <name type="common">Hon-shimeji</name>
    <name type="synonym">Tricholoma shimeji</name>
    <dbReference type="NCBI Taxonomy" id="47721"/>
    <lineage>
        <taxon>Eukaryota</taxon>
        <taxon>Fungi</taxon>
        <taxon>Dikarya</taxon>
        <taxon>Basidiomycota</taxon>
        <taxon>Agaricomycotina</taxon>
        <taxon>Agaricomycetes</taxon>
        <taxon>Agaricomycetidae</taxon>
        <taxon>Agaricales</taxon>
        <taxon>Tricholomatineae</taxon>
        <taxon>Lyophyllaceae</taxon>
        <taxon>Lyophyllum</taxon>
    </lineage>
</organism>
<dbReference type="InterPro" id="IPR049326">
    <property type="entry name" value="Rhodopsin_dom_fungi"/>
</dbReference>
<feature type="compositionally biased region" description="Polar residues" evidence="6">
    <location>
        <begin position="349"/>
        <end position="364"/>
    </location>
</feature>
<feature type="region of interest" description="Disordered" evidence="6">
    <location>
        <begin position="349"/>
        <end position="391"/>
    </location>
</feature>
<feature type="transmembrane region" description="Helical" evidence="7">
    <location>
        <begin position="259"/>
        <end position="280"/>
    </location>
</feature>
<dbReference type="OrthoDB" id="3229610at2759"/>
<keyword evidence="4 7" id="KW-0472">Membrane</keyword>
<gene>
    <name evidence="9" type="ORF">LshimejAT787_1403160</name>
</gene>
<feature type="transmembrane region" description="Helical" evidence="7">
    <location>
        <begin position="193"/>
        <end position="215"/>
    </location>
</feature>
<evidence type="ECO:0000256" key="7">
    <source>
        <dbReference type="SAM" id="Phobius"/>
    </source>
</evidence>
<sequence length="391" mass="42914">MKRPPVYLPHITSTSHNALQKVHGDLERSVIAAAAALAVYALGLTVTITFFHSLAFVVTTFRLIHRRRRKQCSWDDFWALVAVCCNNITFIFFWVRVRNNARTRAGHPPSRAIGRINYFIISLTFTAALWAARISITCSILRILPPGPTRTLVFGMTCVFGIIALALLFSKSWICRHDTSWSTDCPLGEAFNILKLTTDVVADVALVAVPLCILWHTSLPKGPRYMIRAVFATTILTASIGVLHAVYGMLPNLINAVTAHLESAVTVMLCNLLVVATFIYRRLWNGRDLDAEATTYATSRGPRPRAIGITFASFSKIWPTRLLTTSFSSVGRGTSVFLEVNPAVTNSHNLTHPSFTSDASSVESTPRPGKPAVVITDHASDTGVLQSPGPR</sequence>
<feature type="transmembrane region" description="Helical" evidence="7">
    <location>
        <begin position="115"/>
        <end position="132"/>
    </location>
</feature>
<feature type="domain" description="Rhodopsin" evidence="8">
    <location>
        <begin position="62"/>
        <end position="245"/>
    </location>
</feature>
<keyword evidence="10" id="KW-1185">Reference proteome</keyword>
<dbReference type="EMBL" id="BRPK01000014">
    <property type="protein sequence ID" value="GLB43804.1"/>
    <property type="molecule type" value="Genomic_DNA"/>
</dbReference>
<dbReference type="InterPro" id="IPR052337">
    <property type="entry name" value="SAT4-like"/>
</dbReference>
<feature type="transmembrane region" description="Helical" evidence="7">
    <location>
        <begin position="152"/>
        <end position="173"/>
    </location>
</feature>
<comment type="subcellular location">
    <subcellularLocation>
        <location evidence="1">Membrane</location>
        <topology evidence="1">Multi-pass membrane protein</topology>
    </subcellularLocation>
</comment>
<feature type="transmembrane region" description="Helical" evidence="7">
    <location>
        <begin position="30"/>
        <end position="57"/>
    </location>
</feature>
<evidence type="ECO:0000256" key="3">
    <source>
        <dbReference type="ARBA" id="ARBA00022989"/>
    </source>
</evidence>
<protein>
    <recommendedName>
        <fullName evidence="8">Rhodopsin domain-containing protein</fullName>
    </recommendedName>
</protein>
<evidence type="ECO:0000256" key="5">
    <source>
        <dbReference type="ARBA" id="ARBA00038359"/>
    </source>
</evidence>
<evidence type="ECO:0000313" key="10">
    <source>
        <dbReference type="Proteomes" id="UP001063166"/>
    </source>
</evidence>
<comment type="similarity">
    <text evidence="5">Belongs to the SAT4 family.</text>
</comment>
<dbReference type="Proteomes" id="UP001063166">
    <property type="component" value="Unassembled WGS sequence"/>
</dbReference>
<accession>A0A9P3PYA5</accession>
<dbReference type="AlphaFoldDB" id="A0A9P3PYA5"/>
<name>A0A9P3PYA5_LYOSH</name>
<evidence type="ECO:0000256" key="2">
    <source>
        <dbReference type="ARBA" id="ARBA00022692"/>
    </source>
</evidence>
<dbReference type="GO" id="GO:0016020">
    <property type="term" value="C:membrane"/>
    <property type="evidence" value="ECO:0007669"/>
    <property type="project" value="UniProtKB-SubCell"/>
</dbReference>
<feature type="transmembrane region" description="Helical" evidence="7">
    <location>
        <begin position="77"/>
        <end position="95"/>
    </location>
</feature>
<dbReference type="PANTHER" id="PTHR33048">
    <property type="entry name" value="PTH11-LIKE INTEGRAL MEMBRANE PROTEIN (AFU_ORTHOLOGUE AFUA_5G11245)"/>
    <property type="match status" value="1"/>
</dbReference>
<keyword evidence="3 7" id="KW-1133">Transmembrane helix</keyword>